<protein>
    <recommendedName>
        <fullName evidence="4">FtsX-like permease family protein</fullName>
    </recommendedName>
</protein>
<name>A0ABP5VTT0_9ACTN</name>
<dbReference type="Proteomes" id="UP001501231">
    <property type="component" value="Unassembled WGS sequence"/>
</dbReference>
<dbReference type="EMBL" id="BAAARW010000006">
    <property type="protein sequence ID" value="GAA2409513.1"/>
    <property type="molecule type" value="Genomic_DNA"/>
</dbReference>
<gene>
    <name evidence="2" type="ORF">GCM10010191_17660</name>
</gene>
<reference evidence="3" key="1">
    <citation type="journal article" date="2019" name="Int. J. Syst. Evol. Microbiol.">
        <title>The Global Catalogue of Microorganisms (GCM) 10K type strain sequencing project: providing services to taxonomists for standard genome sequencing and annotation.</title>
        <authorList>
            <consortium name="The Broad Institute Genomics Platform"/>
            <consortium name="The Broad Institute Genome Sequencing Center for Infectious Disease"/>
            <person name="Wu L."/>
            <person name="Ma J."/>
        </authorList>
    </citation>
    <scope>NUCLEOTIDE SEQUENCE [LARGE SCALE GENOMIC DNA]</scope>
    <source>
        <strain evidence="3">JCM 3325</strain>
    </source>
</reference>
<keyword evidence="1" id="KW-0812">Transmembrane</keyword>
<comment type="caution">
    <text evidence="2">The sequence shown here is derived from an EMBL/GenBank/DDBJ whole genome shotgun (WGS) entry which is preliminary data.</text>
</comment>
<feature type="transmembrane region" description="Helical" evidence="1">
    <location>
        <begin position="110"/>
        <end position="133"/>
    </location>
</feature>
<organism evidence="2 3">
    <name type="scientific">Actinomadura vinacea</name>
    <dbReference type="NCBI Taxonomy" id="115336"/>
    <lineage>
        <taxon>Bacteria</taxon>
        <taxon>Bacillati</taxon>
        <taxon>Actinomycetota</taxon>
        <taxon>Actinomycetes</taxon>
        <taxon>Streptosporangiales</taxon>
        <taxon>Thermomonosporaceae</taxon>
        <taxon>Actinomadura</taxon>
    </lineage>
</organism>
<evidence type="ECO:0008006" key="4">
    <source>
        <dbReference type="Google" id="ProtNLM"/>
    </source>
</evidence>
<evidence type="ECO:0000313" key="2">
    <source>
        <dbReference type="EMBL" id="GAA2409513.1"/>
    </source>
</evidence>
<keyword evidence="1" id="KW-0472">Membrane</keyword>
<feature type="transmembrane region" description="Helical" evidence="1">
    <location>
        <begin position="198"/>
        <end position="224"/>
    </location>
</feature>
<feature type="transmembrane region" description="Helical" evidence="1">
    <location>
        <begin position="20"/>
        <end position="48"/>
    </location>
</feature>
<evidence type="ECO:0000313" key="3">
    <source>
        <dbReference type="Proteomes" id="UP001501231"/>
    </source>
</evidence>
<proteinExistence type="predicted"/>
<feature type="transmembrane region" description="Helical" evidence="1">
    <location>
        <begin position="69"/>
        <end position="90"/>
    </location>
</feature>
<accession>A0ABP5VTT0</accession>
<sequence length="236" mass="24370">MLLMLVGGLIEAGDMVGVTLIAPGALLALIGLAASASRLVLASARLAGRRARSPETLLAARALEADPRAWGRTMAVVALVVAFGTGTGALRWDVFRDRAEYGVSLERFWVVSFTLTHLALLFALLVAVTAVVVHRAESLLESGRSTAALAATGVPVRALRQTLIAATPICAIAALAACVGMTGGVFTTRKNLLGFAWMAGQGLVMVVLAVAIASAVTALSGRLLTRAASPTRLRTD</sequence>
<keyword evidence="1" id="KW-1133">Transmembrane helix</keyword>
<keyword evidence="3" id="KW-1185">Reference proteome</keyword>
<dbReference type="RefSeq" id="WP_344588139.1">
    <property type="nucleotide sequence ID" value="NZ_BAAARW010000006.1"/>
</dbReference>
<feature type="transmembrane region" description="Helical" evidence="1">
    <location>
        <begin position="163"/>
        <end position="186"/>
    </location>
</feature>
<evidence type="ECO:0000256" key="1">
    <source>
        <dbReference type="SAM" id="Phobius"/>
    </source>
</evidence>